<evidence type="ECO:0000313" key="1">
    <source>
        <dbReference type="EMBL" id="MFD1586154.1"/>
    </source>
</evidence>
<name>A0ABD6C8M6_9EURY</name>
<reference evidence="1 2" key="1">
    <citation type="journal article" date="2019" name="Int. J. Syst. Evol. Microbiol.">
        <title>The Global Catalogue of Microorganisms (GCM) 10K type strain sequencing project: providing services to taxonomists for standard genome sequencing and annotation.</title>
        <authorList>
            <consortium name="The Broad Institute Genomics Platform"/>
            <consortium name="The Broad Institute Genome Sequencing Center for Infectious Disease"/>
            <person name="Wu L."/>
            <person name="Ma J."/>
        </authorList>
    </citation>
    <scope>NUCLEOTIDE SEQUENCE [LARGE SCALE GENOMIC DNA]</scope>
    <source>
        <strain evidence="1 2">CGMCC 1.12125</strain>
    </source>
</reference>
<keyword evidence="2" id="KW-1185">Reference proteome</keyword>
<dbReference type="Proteomes" id="UP001597119">
    <property type="component" value="Unassembled WGS sequence"/>
</dbReference>
<comment type="caution">
    <text evidence="1">The sequence shown here is derived from an EMBL/GenBank/DDBJ whole genome shotgun (WGS) entry which is preliminary data.</text>
</comment>
<organism evidence="1 2">
    <name type="scientific">Halorientalis brevis</name>
    <dbReference type="NCBI Taxonomy" id="1126241"/>
    <lineage>
        <taxon>Archaea</taxon>
        <taxon>Methanobacteriati</taxon>
        <taxon>Methanobacteriota</taxon>
        <taxon>Stenosarchaea group</taxon>
        <taxon>Halobacteria</taxon>
        <taxon>Halobacteriales</taxon>
        <taxon>Haloarculaceae</taxon>
        <taxon>Halorientalis</taxon>
    </lineage>
</organism>
<protein>
    <recommendedName>
        <fullName evidence="3">Small CPxCG-related zinc finger protein</fullName>
    </recommendedName>
</protein>
<evidence type="ECO:0008006" key="3">
    <source>
        <dbReference type="Google" id="ProtNLM"/>
    </source>
</evidence>
<dbReference type="RefSeq" id="WP_247376462.1">
    <property type="nucleotide sequence ID" value="NZ_JALLGV010000002.1"/>
</dbReference>
<gene>
    <name evidence="1" type="ORF">ACFR9U_04105</name>
</gene>
<proteinExistence type="predicted"/>
<dbReference type="AlphaFoldDB" id="A0ABD6C8M6"/>
<accession>A0ABD6C8M6</accession>
<sequence>MALCPHCDADVTEWAQRLEQAPAANTPKVWTCPECETILGISDWGTTERDQRPQQPTQ</sequence>
<dbReference type="EMBL" id="JBHUDJ010000002">
    <property type="protein sequence ID" value="MFD1586154.1"/>
    <property type="molecule type" value="Genomic_DNA"/>
</dbReference>
<evidence type="ECO:0000313" key="2">
    <source>
        <dbReference type="Proteomes" id="UP001597119"/>
    </source>
</evidence>